<proteinExistence type="predicted"/>
<keyword evidence="2" id="KW-1185">Reference proteome</keyword>
<dbReference type="KEGG" id="mrk:FIT61_02630"/>
<dbReference type="InterPro" id="IPR036390">
    <property type="entry name" value="WH_DNA-bd_sf"/>
</dbReference>
<protein>
    <submittedName>
        <fullName evidence="1">MarR family EPS-associated transcriptional regulator</fullName>
    </submittedName>
</protein>
<name>A0AAE6FSZ1_9PROT</name>
<dbReference type="Pfam" id="PF13412">
    <property type="entry name" value="HTH_24"/>
    <property type="match status" value="1"/>
</dbReference>
<dbReference type="InterPro" id="IPR026433">
    <property type="entry name" value="MarR_EPS"/>
</dbReference>
<accession>A0AAE6FSZ1</accession>
<dbReference type="NCBIfam" id="TIGR04176">
    <property type="entry name" value="MarR_EPS"/>
    <property type="match status" value="1"/>
</dbReference>
<dbReference type="RefSeq" id="WP_139883049.1">
    <property type="nucleotide sequence ID" value="NZ_CP040986.1"/>
</dbReference>
<sequence length="121" mass="13653">MKKKNNSINPDLHFRVLHFLEENPVLTQRELAKKLGVSLGGVNYCLNALVQLGHLKINNFQKNSNKSAYLYLLTPAGLSNKAILATSFLKRKMDEYKALKMEIDMVKSKIKCSNLMNGGSR</sequence>
<dbReference type="AlphaFoldDB" id="A0AAE6FSZ1"/>
<dbReference type="InterPro" id="IPR036388">
    <property type="entry name" value="WH-like_DNA-bd_sf"/>
</dbReference>
<reference evidence="1 2" key="1">
    <citation type="journal article" date="2019" name="ISME J.">
        <title>Evolution in action: habitat transition from sediment to the pelagial leads to genome streamlining in Methylophilaceae.</title>
        <authorList>
            <person name="Salcher M."/>
            <person name="Schaefle D."/>
            <person name="Kaspar M."/>
            <person name="Neuenschwander S.M."/>
            <person name="Ghai R."/>
        </authorList>
    </citation>
    <scope>NUCLEOTIDE SEQUENCE [LARGE SCALE GENOMIC DNA]</scope>
    <source>
        <strain evidence="1 2">MMS-RI-1</strain>
    </source>
</reference>
<dbReference type="SUPFAM" id="SSF46785">
    <property type="entry name" value="Winged helix' DNA-binding domain"/>
    <property type="match status" value="1"/>
</dbReference>
<dbReference type="Proteomes" id="UP000312102">
    <property type="component" value="Chromosome"/>
</dbReference>
<evidence type="ECO:0000313" key="2">
    <source>
        <dbReference type="Proteomes" id="UP000312102"/>
    </source>
</evidence>
<dbReference type="EMBL" id="CP040986">
    <property type="protein sequence ID" value="QDD13357.1"/>
    <property type="molecule type" value="Genomic_DNA"/>
</dbReference>
<dbReference type="Gene3D" id="1.10.10.10">
    <property type="entry name" value="Winged helix-like DNA-binding domain superfamily/Winged helix DNA-binding domain"/>
    <property type="match status" value="1"/>
</dbReference>
<organism evidence="1 2">
    <name type="scientific">Candidatus Methylopumilus rimovensis</name>
    <dbReference type="NCBI Taxonomy" id="2588535"/>
    <lineage>
        <taxon>Bacteria</taxon>
        <taxon>Pseudomonadati</taxon>
        <taxon>Pseudomonadota</taxon>
        <taxon>Betaproteobacteria</taxon>
        <taxon>Nitrosomonadales</taxon>
        <taxon>Methylophilaceae</taxon>
        <taxon>Candidatus Methylopumilus</taxon>
    </lineage>
</organism>
<evidence type="ECO:0000313" key="1">
    <source>
        <dbReference type="EMBL" id="QDD13357.1"/>
    </source>
</evidence>
<gene>
    <name evidence="1" type="ORF">FIT61_02630</name>
</gene>